<organism evidence="1 2">
    <name type="scientific">Citricoccus parietis</name>
    <dbReference type="NCBI Taxonomy" id="592307"/>
    <lineage>
        <taxon>Bacteria</taxon>
        <taxon>Bacillati</taxon>
        <taxon>Actinomycetota</taxon>
        <taxon>Actinomycetes</taxon>
        <taxon>Micrococcales</taxon>
        <taxon>Micrococcaceae</taxon>
        <taxon>Citricoccus</taxon>
    </lineage>
</organism>
<evidence type="ECO:0000313" key="2">
    <source>
        <dbReference type="Proteomes" id="UP001589575"/>
    </source>
</evidence>
<protein>
    <submittedName>
        <fullName evidence="1">Uncharacterized protein</fullName>
    </submittedName>
</protein>
<proteinExistence type="predicted"/>
<gene>
    <name evidence="1" type="ORF">ACFFX0_31725</name>
</gene>
<evidence type="ECO:0000313" key="1">
    <source>
        <dbReference type="EMBL" id="MFB9075486.1"/>
    </source>
</evidence>
<dbReference type="Proteomes" id="UP001589575">
    <property type="component" value="Unassembled WGS sequence"/>
</dbReference>
<name>A0ABV5G9D4_9MICC</name>
<accession>A0ABV5G9D4</accession>
<dbReference type="EMBL" id="JBHMFI010000023">
    <property type="protein sequence ID" value="MFB9075486.1"/>
    <property type="molecule type" value="Genomic_DNA"/>
</dbReference>
<keyword evidence="2" id="KW-1185">Reference proteome</keyword>
<comment type="caution">
    <text evidence="1">The sequence shown here is derived from an EMBL/GenBank/DDBJ whole genome shotgun (WGS) entry which is preliminary data.</text>
</comment>
<reference evidence="1 2" key="1">
    <citation type="submission" date="2024-09" db="EMBL/GenBank/DDBJ databases">
        <authorList>
            <person name="Sun Q."/>
            <person name="Mori K."/>
        </authorList>
    </citation>
    <scope>NUCLEOTIDE SEQUENCE [LARGE SCALE GENOMIC DNA]</scope>
    <source>
        <strain evidence="1 2">CCM 7609</strain>
    </source>
</reference>
<sequence length="56" mass="5318">MMAARGSSLTRAAAMPAMVWGVALMGAPGVGGAWQGVPPGGRGVPASAPAVGLFPA</sequence>